<sequence length="444" mass="50790">MQYLDNIIFLILLVAGFGLFGKSLLKIYRNIRLGREINRSDRKAERWETMARVAMGQSRMVKRPVAGILHLFVYVGFVIINIELIEIIVDGIFGTHRFLATIFGHNFYGVFTATLEVLALLVIVGVVIFFIRRNFYGVKRLTMKELFGWPKNDANWILIIEFALMVAFFTMNSSDLILQTRGVLAEHGSFPISEMTFVPFLEVFSFDNGFLFGLERAAWWFHFVGILFFMNYLYYSKHLHIILAFPSTWYANLNSYGKFNNLDSVTKEIKLMMDPNADPYAVPAEGDAAEAPSKFGAEDVFDLNQVQLLNAYSCTECGRCTSVCPANITGKKLSPRAILMKTRDRLEEVGRNIDKNGKFEDDGKKLLNDYITKEELWACTTCNACTEACPVLLDPLSIIFEMRRFLIMEQSAAPQELNLMMTNVENNAAPWQYNQADRLNWAKD</sequence>
<dbReference type="Proteomes" id="UP000548067">
    <property type="component" value="Unassembled WGS sequence"/>
</dbReference>
<evidence type="ECO:0000313" key="8">
    <source>
        <dbReference type="EMBL" id="NMR35041.1"/>
    </source>
</evidence>
<keyword evidence="6" id="KW-1133">Transmembrane helix</keyword>
<dbReference type="InterPro" id="IPR009051">
    <property type="entry name" value="Helical_ferredxn"/>
</dbReference>
<evidence type="ECO:0000256" key="4">
    <source>
        <dbReference type="ARBA" id="ARBA00023004"/>
    </source>
</evidence>
<gene>
    <name evidence="8" type="ORF">HIO71_12675</name>
</gene>
<dbReference type="InterPro" id="IPR051460">
    <property type="entry name" value="HdrC_iron-sulfur_subunit"/>
</dbReference>
<dbReference type="GO" id="GO:0016491">
    <property type="term" value="F:oxidoreductase activity"/>
    <property type="evidence" value="ECO:0007669"/>
    <property type="project" value="UniProtKB-KW"/>
</dbReference>
<dbReference type="PROSITE" id="PS00198">
    <property type="entry name" value="4FE4S_FER_1"/>
    <property type="match status" value="2"/>
</dbReference>
<keyword evidence="2" id="KW-0479">Metal-binding</keyword>
<dbReference type="Gene3D" id="1.20.950.20">
    <property type="entry name" value="Transmembrane di-heme cytochromes, Chain C"/>
    <property type="match status" value="1"/>
</dbReference>
<dbReference type="InterPro" id="IPR017896">
    <property type="entry name" value="4Fe4S_Fe-S-bd"/>
</dbReference>
<dbReference type="GO" id="GO:0005886">
    <property type="term" value="C:plasma membrane"/>
    <property type="evidence" value="ECO:0007669"/>
    <property type="project" value="TreeGrafter"/>
</dbReference>
<dbReference type="AlphaFoldDB" id="A0A848N9B0"/>
<dbReference type="InterPro" id="IPR036197">
    <property type="entry name" value="NarG-like_sf"/>
</dbReference>
<evidence type="ECO:0000256" key="6">
    <source>
        <dbReference type="SAM" id="Phobius"/>
    </source>
</evidence>
<accession>A0A848N9B0</accession>
<dbReference type="GO" id="GO:0046872">
    <property type="term" value="F:metal ion binding"/>
    <property type="evidence" value="ECO:0007669"/>
    <property type="project" value="UniProtKB-KW"/>
</dbReference>
<dbReference type="GO" id="GO:0051539">
    <property type="term" value="F:4 iron, 4 sulfur cluster binding"/>
    <property type="evidence" value="ECO:0007669"/>
    <property type="project" value="UniProtKB-KW"/>
</dbReference>
<dbReference type="PANTHER" id="PTHR43255">
    <property type="entry name" value="IRON-SULFUR-BINDING OXIDOREDUCTASE FADF-RELATED-RELATED"/>
    <property type="match status" value="1"/>
</dbReference>
<feature type="transmembrane region" description="Helical" evidence="6">
    <location>
        <begin position="65"/>
        <end position="88"/>
    </location>
</feature>
<evidence type="ECO:0000256" key="5">
    <source>
        <dbReference type="ARBA" id="ARBA00023014"/>
    </source>
</evidence>
<organism evidence="8 9">
    <name type="scientific">Chryseobacterium aquaticum</name>
    <dbReference type="NCBI Taxonomy" id="452084"/>
    <lineage>
        <taxon>Bacteria</taxon>
        <taxon>Pseudomonadati</taxon>
        <taxon>Bacteroidota</taxon>
        <taxon>Flavobacteriia</taxon>
        <taxon>Flavobacteriales</taxon>
        <taxon>Weeksellaceae</taxon>
        <taxon>Chryseobacterium group</taxon>
        <taxon>Chryseobacterium</taxon>
    </lineage>
</organism>
<feature type="transmembrane region" description="Helical" evidence="6">
    <location>
        <begin position="152"/>
        <end position="171"/>
    </location>
</feature>
<dbReference type="EMBL" id="JABCJF010000006">
    <property type="protein sequence ID" value="NMR35041.1"/>
    <property type="molecule type" value="Genomic_DNA"/>
</dbReference>
<dbReference type="Pfam" id="PF13187">
    <property type="entry name" value="Fer4_9"/>
    <property type="match status" value="1"/>
</dbReference>
<keyword evidence="6" id="KW-0812">Transmembrane</keyword>
<dbReference type="RefSeq" id="WP_169321752.1">
    <property type="nucleotide sequence ID" value="NZ_JABCJF010000006.1"/>
</dbReference>
<evidence type="ECO:0000256" key="2">
    <source>
        <dbReference type="ARBA" id="ARBA00022723"/>
    </source>
</evidence>
<feature type="domain" description="4Fe-4S ferredoxin-type" evidence="7">
    <location>
        <begin position="368"/>
        <end position="401"/>
    </location>
</feature>
<keyword evidence="4" id="KW-0408">Iron</keyword>
<dbReference type="Gene3D" id="1.10.1060.10">
    <property type="entry name" value="Alpha-helical ferredoxin"/>
    <property type="match status" value="1"/>
</dbReference>
<feature type="transmembrane region" description="Helical" evidence="6">
    <location>
        <begin position="108"/>
        <end position="131"/>
    </location>
</feature>
<keyword evidence="6" id="KW-0472">Membrane</keyword>
<evidence type="ECO:0000313" key="9">
    <source>
        <dbReference type="Proteomes" id="UP000548067"/>
    </source>
</evidence>
<dbReference type="PANTHER" id="PTHR43255:SF1">
    <property type="entry name" value="IRON-SULFUR-BINDING OXIDOREDUCTASE FADF-RELATED"/>
    <property type="match status" value="1"/>
</dbReference>
<reference evidence="8 9" key="1">
    <citation type="submission" date="2020-04" db="EMBL/GenBank/DDBJ databases">
        <title>Genome analysis and antimicrobial resistance characteristics of Chryseobacterium aquaticum isolated from farmed salmonids.</title>
        <authorList>
            <person name="Saticioglu I.B."/>
            <person name="Duman M."/>
            <person name="Altun S."/>
        </authorList>
    </citation>
    <scope>NUCLEOTIDE SEQUENCE [LARGE SCALE GENOMIC DNA]</scope>
    <source>
        <strain evidence="8 9">C-174</strain>
    </source>
</reference>
<keyword evidence="5" id="KW-0411">Iron-sulfur</keyword>
<evidence type="ECO:0000256" key="3">
    <source>
        <dbReference type="ARBA" id="ARBA00023002"/>
    </source>
</evidence>
<name>A0A848N9B0_9FLAO</name>
<proteinExistence type="predicted"/>
<keyword evidence="3" id="KW-0560">Oxidoreductase</keyword>
<evidence type="ECO:0000259" key="7">
    <source>
        <dbReference type="PROSITE" id="PS51379"/>
    </source>
</evidence>
<keyword evidence="1" id="KW-0004">4Fe-4S</keyword>
<dbReference type="SUPFAM" id="SSF103501">
    <property type="entry name" value="Respiratory nitrate reductase 1 gamma chain"/>
    <property type="match status" value="1"/>
</dbReference>
<dbReference type="PROSITE" id="PS51379">
    <property type="entry name" value="4FE4S_FER_2"/>
    <property type="match status" value="2"/>
</dbReference>
<comment type="caution">
    <text evidence="8">The sequence shown here is derived from an EMBL/GenBank/DDBJ whole genome shotgun (WGS) entry which is preliminary data.</text>
</comment>
<feature type="transmembrane region" description="Helical" evidence="6">
    <location>
        <begin position="217"/>
        <end position="235"/>
    </location>
</feature>
<dbReference type="InterPro" id="IPR017900">
    <property type="entry name" value="4Fe4S_Fe_S_CS"/>
</dbReference>
<evidence type="ECO:0000256" key="1">
    <source>
        <dbReference type="ARBA" id="ARBA00022485"/>
    </source>
</evidence>
<feature type="transmembrane region" description="Helical" evidence="6">
    <location>
        <begin position="6"/>
        <end position="25"/>
    </location>
</feature>
<protein>
    <submittedName>
        <fullName evidence="8">4Fe-4S dicluster domain-containing protein</fullName>
    </submittedName>
</protein>
<feature type="domain" description="4Fe-4S ferredoxin-type" evidence="7">
    <location>
        <begin position="305"/>
        <end position="336"/>
    </location>
</feature>
<dbReference type="SUPFAM" id="SSF46548">
    <property type="entry name" value="alpha-helical ferredoxin"/>
    <property type="match status" value="1"/>
</dbReference>